<dbReference type="PANTHER" id="PTHR11857:SF43">
    <property type="entry name" value="GEO07291P1-RELATED"/>
    <property type="match status" value="1"/>
</dbReference>
<evidence type="ECO:0000256" key="2">
    <source>
        <dbReference type="ARBA" id="ARBA00008098"/>
    </source>
</evidence>
<comment type="similarity">
    <text evidence="2">Belongs to the PBP/GOBP family.</text>
</comment>
<protein>
    <submittedName>
        <fullName evidence="5">Uncharacterized protein</fullName>
    </submittedName>
</protein>
<keyword evidence="3" id="KW-0964">Secreted</keyword>
<dbReference type="Pfam" id="PF01395">
    <property type="entry name" value="PBP_GOBP"/>
    <property type="match status" value="1"/>
</dbReference>
<dbReference type="AlphaFoldDB" id="A0AAD8A7S5"/>
<proteinExistence type="inferred from homology"/>
<dbReference type="GO" id="GO:0005549">
    <property type="term" value="F:odorant binding"/>
    <property type="evidence" value="ECO:0007669"/>
    <property type="project" value="InterPro"/>
</dbReference>
<dbReference type="GO" id="GO:0005615">
    <property type="term" value="C:extracellular space"/>
    <property type="evidence" value="ECO:0007669"/>
    <property type="project" value="TreeGrafter"/>
</dbReference>
<comment type="caution">
    <text evidence="5">The sequence shown here is derived from an EMBL/GenBank/DDBJ whole genome shotgun (WGS) entry which is preliminary data.</text>
</comment>
<dbReference type="InterPro" id="IPR036728">
    <property type="entry name" value="PBP_GOBP_sf"/>
</dbReference>
<comment type="subcellular location">
    <subcellularLocation>
        <location evidence="1">Secreted</location>
    </subcellularLocation>
</comment>
<evidence type="ECO:0000256" key="4">
    <source>
        <dbReference type="ARBA" id="ARBA00022729"/>
    </source>
</evidence>
<evidence type="ECO:0000313" key="6">
    <source>
        <dbReference type="Proteomes" id="UP001233999"/>
    </source>
</evidence>
<evidence type="ECO:0000256" key="3">
    <source>
        <dbReference type="ARBA" id="ARBA00022525"/>
    </source>
</evidence>
<reference evidence="5" key="1">
    <citation type="journal article" date="2023" name="IScience">
        <title>Live-bearing cockroach genome reveals convergent evolutionary mechanisms linked to viviparity in insects and beyond.</title>
        <authorList>
            <person name="Fouks B."/>
            <person name="Harrison M.C."/>
            <person name="Mikhailova A.A."/>
            <person name="Marchal E."/>
            <person name="English S."/>
            <person name="Carruthers M."/>
            <person name="Jennings E.C."/>
            <person name="Chiamaka E.L."/>
            <person name="Frigard R.A."/>
            <person name="Pippel M."/>
            <person name="Attardo G.M."/>
            <person name="Benoit J.B."/>
            <person name="Bornberg-Bauer E."/>
            <person name="Tobe S.S."/>
        </authorList>
    </citation>
    <scope>NUCLEOTIDE SEQUENCE</scope>
    <source>
        <strain evidence="5">Stay&amp;Tobe</strain>
    </source>
</reference>
<dbReference type="Gene3D" id="1.10.238.20">
    <property type="entry name" value="Pheromone/general odorant binding protein domain"/>
    <property type="match status" value="1"/>
</dbReference>
<evidence type="ECO:0000256" key="1">
    <source>
        <dbReference type="ARBA" id="ARBA00004613"/>
    </source>
</evidence>
<gene>
    <name evidence="5" type="ORF">L9F63_015172</name>
</gene>
<dbReference type="SUPFAM" id="SSF47565">
    <property type="entry name" value="Insect pheromone/odorant-binding proteins"/>
    <property type="match status" value="1"/>
</dbReference>
<dbReference type="GO" id="GO:0007608">
    <property type="term" value="P:sensory perception of smell"/>
    <property type="evidence" value="ECO:0007669"/>
    <property type="project" value="TreeGrafter"/>
</dbReference>
<dbReference type="PANTHER" id="PTHR11857">
    <property type="entry name" value="ODORANT BINDING PROTEIN-RELATED"/>
    <property type="match status" value="1"/>
</dbReference>
<dbReference type="CDD" id="cd23992">
    <property type="entry name" value="PBP_GOBP"/>
    <property type="match status" value="1"/>
</dbReference>
<name>A0AAD8A7S5_DIPPU</name>
<dbReference type="Proteomes" id="UP001233999">
    <property type="component" value="Unassembled WGS sequence"/>
</dbReference>
<sequence>MDHLDDDQKEMLNMLHDSCVGESGVEEGLITKAGKGEFTEDDKLKAYMACIFQQLGAMDEDGTPDLDTMISMLPDQMQERGGKMIGSCKGVSGSNGPEVAMKLNKCFYNADPEYYFVF</sequence>
<evidence type="ECO:0000313" key="5">
    <source>
        <dbReference type="EMBL" id="KAJ9593297.1"/>
    </source>
</evidence>
<dbReference type="SMART" id="SM00708">
    <property type="entry name" value="PhBP"/>
    <property type="match status" value="1"/>
</dbReference>
<keyword evidence="6" id="KW-1185">Reference proteome</keyword>
<organism evidence="5 6">
    <name type="scientific">Diploptera punctata</name>
    <name type="common">Pacific beetle cockroach</name>
    <dbReference type="NCBI Taxonomy" id="6984"/>
    <lineage>
        <taxon>Eukaryota</taxon>
        <taxon>Metazoa</taxon>
        <taxon>Ecdysozoa</taxon>
        <taxon>Arthropoda</taxon>
        <taxon>Hexapoda</taxon>
        <taxon>Insecta</taxon>
        <taxon>Pterygota</taxon>
        <taxon>Neoptera</taxon>
        <taxon>Polyneoptera</taxon>
        <taxon>Dictyoptera</taxon>
        <taxon>Blattodea</taxon>
        <taxon>Blaberoidea</taxon>
        <taxon>Blaberidae</taxon>
        <taxon>Diplopterinae</taxon>
        <taxon>Diploptera</taxon>
    </lineage>
</organism>
<keyword evidence="4" id="KW-0732">Signal</keyword>
<dbReference type="InterPro" id="IPR006170">
    <property type="entry name" value="PBP/GOBP"/>
</dbReference>
<reference evidence="5" key="2">
    <citation type="submission" date="2023-05" db="EMBL/GenBank/DDBJ databases">
        <authorList>
            <person name="Fouks B."/>
        </authorList>
    </citation>
    <scope>NUCLEOTIDE SEQUENCE</scope>
    <source>
        <strain evidence="5">Stay&amp;Tobe</strain>
        <tissue evidence="5">Testes</tissue>
    </source>
</reference>
<dbReference type="EMBL" id="JASPKZ010003449">
    <property type="protein sequence ID" value="KAJ9593297.1"/>
    <property type="molecule type" value="Genomic_DNA"/>
</dbReference>
<dbReference type="FunFam" id="1.10.238.20:FF:000001">
    <property type="entry name" value="General odorant-binding protein lush"/>
    <property type="match status" value="1"/>
</dbReference>
<accession>A0AAD8A7S5</accession>